<evidence type="ECO:0000313" key="1">
    <source>
        <dbReference type="EMBL" id="HJG96082.1"/>
    </source>
</evidence>
<organism evidence="1 2">
    <name type="scientific">Romboutsia timonensis</name>
    <dbReference type="NCBI Taxonomy" id="1776391"/>
    <lineage>
        <taxon>Bacteria</taxon>
        <taxon>Bacillati</taxon>
        <taxon>Bacillota</taxon>
        <taxon>Clostridia</taxon>
        <taxon>Peptostreptococcales</taxon>
        <taxon>Peptostreptococcaceae</taxon>
        <taxon>Romboutsia</taxon>
    </lineage>
</organism>
<dbReference type="AlphaFoldDB" id="A0A921MZZ9"/>
<sequence length="115" mass="13759">MRLGISSLLFNLDEALELCKDIKRIEHIEVGIDNLDECLKLCSYKDKFNKLNLSLGIHLPMELNSCENIKYIRNSWVDFINKMEYELKDLNIKYFNMHLGYVMSERLHKDRLKYL</sequence>
<dbReference type="SUPFAM" id="SSF51658">
    <property type="entry name" value="Xylose isomerase-like"/>
    <property type="match status" value="1"/>
</dbReference>
<dbReference type="Gene3D" id="3.20.20.150">
    <property type="entry name" value="Divalent-metal-dependent TIM barrel enzymes"/>
    <property type="match status" value="1"/>
</dbReference>
<dbReference type="EMBL" id="DYUB01000106">
    <property type="protein sequence ID" value="HJG96082.1"/>
    <property type="molecule type" value="Genomic_DNA"/>
</dbReference>
<reference evidence="1" key="2">
    <citation type="submission" date="2021-09" db="EMBL/GenBank/DDBJ databases">
        <authorList>
            <person name="Gilroy R."/>
        </authorList>
    </citation>
    <scope>NUCLEOTIDE SEQUENCE</scope>
    <source>
        <strain evidence="1">1277</strain>
    </source>
</reference>
<name>A0A921MZZ9_9FIRM</name>
<reference evidence="1" key="1">
    <citation type="journal article" date="2021" name="PeerJ">
        <title>Extensive microbial diversity within the chicken gut microbiome revealed by metagenomics and culture.</title>
        <authorList>
            <person name="Gilroy R."/>
            <person name="Ravi A."/>
            <person name="Getino M."/>
            <person name="Pursley I."/>
            <person name="Horton D.L."/>
            <person name="Alikhan N.F."/>
            <person name="Baker D."/>
            <person name="Gharbi K."/>
            <person name="Hall N."/>
            <person name="Watson M."/>
            <person name="Adriaenssens E.M."/>
            <person name="Foster-Nyarko E."/>
            <person name="Jarju S."/>
            <person name="Secka A."/>
            <person name="Antonio M."/>
            <person name="Oren A."/>
            <person name="Chaudhuri R.R."/>
            <person name="La Ragione R."/>
            <person name="Hildebrand F."/>
            <person name="Pallen M.J."/>
        </authorList>
    </citation>
    <scope>NUCLEOTIDE SEQUENCE</scope>
    <source>
        <strain evidence="1">1277</strain>
    </source>
</reference>
<keyword evidence="1" id="KW-0540">Nuclease</keyword>
<gene>
    <name evidence="1" type="ORF">K8V90_03145</name>
</gene>
<dbReference type="InterPro" id="IPR036237">
    <property type="entry name" value="Xyl_isomerase-like_sf"/>
</dbReference>
<evidence type="ECO:0000313" key="2">
    <source>
        <dbReference type="Proteomes" id="UP000776700"/>
    </source>
</evidence>
<comment type="caution">
    <text evidence="1">The sequence shown here is derived from an EMBL/GenBank/DDBJ whole genome shotgun (WGS) entry which is preliminary data.</text>
</comment>
<protein>
    <submittedName>
        <fullName evidence="1">Endonuclease</fullName>
    </submittedName>
</protein>
<keyword evidence="1" id="KW-0378">Hydrolase</keyword>
<accession>A0A921MZZ9</accession>
<dbReference type="GO" id="GO:0004519">
    <property type="term" value="F:endonuclease activity"/>
    <property type="evidence" value="ECO:0007669"/>
    <property type="project" value="UniProtKB-KW"/>
</dbReference>
<proteinExistence type="predicted"/>
<feature type="non-terminal residue" evidence="1">
    <location>
        <position position="115"/>
    </location>
</feature>
<dbReference type="Proteomes" id="UP000776700">
    <property type="component" value="Unassembled WGS sequence"/>
</dbReference>
<keyword evidence="1" id="KW-0255">Endonuclease</keyword>